<feature type="compositionally biased region" description="Polar residues" evidence="1">
    <location>
        <begin position="151"/>
        <end position="160"/>
    </location>
</feature>
<feature type="compositionally biased region" description="Basic residues" evidence="1">
    <location>
        <begin position="103"/>
        <end position="114"/>
    </location>
</feature>
<dbReference type="EMBL" id="MU001783">
    <property type="protein sequence ID" value="KAF2798472.1"/>
    <property type="molecule type" value="Genomic_DNA"/>
</dbReference>
<dbReference type="Proteomes" id="UP000799757">
    <property type="component" value="Unassembled WGS sequence"/>
</dbReference>
<protein>
    <submittedName>
        <fullName evidence="2">Uncharacterized protein</fullName>
    </submittedName>
</protein>
<proteinExistence type="predicted"/>
<keyword evidence="3" id="KW-1185">Reference proteome</keyword>
<feature type="compositionally biased region" description="Low complexity" evidence="1">
    <location>
        <begin position="956"/>
        <end position="973"/>
    </location>
</feature>
<feature type="compositionally biased region" description="Basic and acidic residues" evidence="1">
    <location>
        <begin position="37"/>
        <end position="53"/>
    </location>
</feature>
<feature type="compositionally biased region" description="Basic residues" evidence="1">
    <location>
        <begin position="730"/>
        <end position="742"/>
    </location>
</feature>
<sequence length="1062" mass="116347">MATSPRKPSSSTFNPTWHETDASFLDPTSLPLSKAPRAWERKTQVTVSRDGKQKKIFRRYTLRSRPANTQDPEEDNEEEQDSRFRAVKKLQRMSPDAMEKNATRSKGKRRTFKATRWDRRKSILPRKKTAPQDTFLPDMDESIDADDENTLDSVEVSNDSASERDIFGEEEAAPAPESLVEGEKRRSTFSFTYDGQHDDLADQGHANLPEPHEDSLLTPSESGAEQDGTLKFIFRSPSKAASPTKSIQFAENTNTSPSVERDATMQLLFRSPSRRASPAKRCQLADVITPSPGMEQDGAMQLLFRSPSNRTSLTKRVQFAEKTNPSPGPEQDATIHLLFRSPSKDVSPNKRISFAVDADRSPLSQADEIRSVDSNMSEMVEEEETVTLEGDSETPVLCRTMAGVEELEDSILQEREEEKLAISDQSDLEQDVEVPMIAMIDVPQLVVDEHVPLVVSYSPPQLDKGEDTEMTEITFDLHDVFSRDKPSTINEAESEAVAESPGQENALIEASLQLDIQRDVEMALEGVKPETSVLPEEHRHSMMEEDIADEENINRSVITSPGPENEAQELQSVLHIPVVHALDNIADGLTLDISASIAVQPPPHRLRSLSPPPQEPGPDDITMTIALDDDTAILKDFLTRAAASKANKVTTIARRSSLINRRDSDAIRHALASPRKILEDKDTNSPSKYDNDVTLDLTQTLTLNTDQQPPLSPTPDQADAEDTGGAKSSRSSRRSSRTRKSRLPAPSSAPQPTQGPTNISVRRVDGTEPIILKRTEAQELGLLTRANTRKNKQGAFAVSVKLFHLNTEGSKLTTETAALQGARDDSKKSPTDAISGKKSVRWDETLEYFQEGTDTQANIKADAESLATPDELSLPVSSSSSKSKIKVTKDKTSTPKVRRIRGLGAANGTPGKGLLGPSSMLPDDVVDEKGVPAPDSSLQRLPKPKASRVKKMPVDSSSADKAPSSSISSSVAALPPPEVAPVVERTKDFKAAKERKSRLATPKRIQVSNSVSAIAVVDGKENQQSRGLTAATPKKGITIPQVIVPPAPVVETGLPRRRARKM</sequence>
<feature type="compositionally biased region" description="Acidic residues" evidence="1">
    <location>
        <begin position="138"/>
        <end position="150"/>
    </location>
</feature>
<feature type="compositionally biased region" description="Basic residues" evidence="1">
    <location>
        <begin position="942"/>
        <end position="951"/>
    </location>
</feature>
<feature type="compositionally biased region" description="Polar residues" evidence="1">
    <location>
        <begin position="1"/>
        <end position="17"/>
    </location>
</feature>
<evidence type="ECO:0000313" key="2">
    <source>
        <dbReference type="EMBL" id="KAF2798472.1"/>
    </source>
</evidence>
<feature type="region of interest" description="Disordered" evidence="1">
    <location>
        <begin position="869"/>
        <end position="974"/>
    </location>
</feature>
<gene>
    <name evidence="2" type="ORF">K505DRAFT_414333</name>
</gene>
<accession>A0A6A6XQ19</accession>
<evidence type="ECO:0000256" key="1">
    <source>
        <dbReference type="SAM" id="MobiDB-lite"/>
    </source>
</evidence>
<organism evidence="2 3">
    <name type="scientific">Melanomma pulvis-pyrius CBS 109.77</name>
    <dbReference type="NCBI Taxonomy" id="1314802"/>
    <lineage>
        <taxon>Eukaryota</taxon>
        <taxon>Fungi</taxon>
        <taxon>Dikarya</taxon>
        <taxon>Ascomycota</taxon>
        <taxon>Pezizomycotina</taxon>
        <taxon>Dothideomycetes</taxon>
        <taxon>Pleosporomycetidae</taxon>
        <taxon>Pleosporales</taxon>
        <taxon>Melanommataceae</taxon>
        <taxon>Melanomma</taxon>
    </lineage>
</organism>
<dbReference type="OrthoDB" id="4207369at2759"/>
<evidence type="ECO:0000313" key="3">
    <source>
        <dbReference type="Proteomes" id="UP000799757"/>
    </source>
</evidence>
<dbReference type="AlphaFoldDB" id="A0A6A6XQ19"/>
<feature type="region of interest" description="Disordered" evidence="1">
    <location>
        <begin position="702"/>
        <end position="764"/>
    </location>
</feature>
<reference evidence="2" key="1">
    <citation type="journal article" date="2020" name="Stud. Mycol.">
        <title>101 Dothideomycetes genomes: a test case for predicting lifestyles and emergence of pathogens.</title>
        <authorList>
            <person name="Haridas S."/>
            <person name="Albert R."/>
            <person name="Binder M."/>
            <person name="Bloem J."/>
            <person name="Labutti K."/>
            <person name="Salamov A."/>
            <person name="Andreopoulos B."/>
            <person name="Baker S."/>
            <person name="Barry K."/>
            <person name="Bills G."/>
            <person name="Bluhm B."/>
            <person name="Cannon C."/>
            <person name="Castanera R."/>
            <person name="Culley D."/>
            <person name="Daum C."/>
            <person name="Ezra D."/>
            <person name="Gonzalez J."/>
            <person name="Henrissat B."/>
            <person name="Kuo A."/>
            <person name="Liang C."/>
            <person name="Lipzen A."/>
            <person name="Lutzoni F."/>
            <person name="Magnuson J."/>
            <person name="Mondo S."/>
            <person name="Nolan M."/>
            <person name="Ohm R."/>
            <person name="Pangilinan J."/>
            <person name="Park H.-J."/>
            <person name="Ramirez L."/>
            <person name="Alfaro M."/>
            <person name="Sun H."/>
            <person name="Tritt A."/>
            <person name="Yoshinaga Y."/>
            <person name="Zwiers L.-H."/>
            <person name="Turgeon B."/>
            <person name="Goodwin S."/>
            <person name="Spatafora J."/>
            <person name="Crous P."/>
            <person name="Grigoriev I."/>
        </authorList>
    </citation>
    <scope>NUCLEOTIDE SEQUENCE</scope>
    <source>
        <strain evidence="2">CBS 109.77</strain>
    </source>
</reference>
<feature type="compositionally biased region" description="Acidic residues" evidence="1">
    <location>
        <begin position="71"/>
        <end position="80"/>
    </location>
</feature>
<feature type="compositionally biased region" description="Polar residues" evidence="1">
    <location>
        <begin position="748"/>
        <end position="760"/>
    </location>
</feature>
<name>A0A6A6XQ19_9PLEO</name>
<feature type="region of interest" description="Disordered" evidence="1">
    <location>
        <begin position="1"/>
        <end position="225"/>
    </location>
</feature>